<dbReference type="SUPFAM" id="SSF52833">
    <property type="entry name" value="Thioredoxin-like"/>
    <property type="match status" value="1"/>
</dbReference>
<organism evidence="3 4">
    <name type="scientific">Cavenderia fasciculata</name>
    <name type="common">Slime mold</name>
    <name type="synonym">Dictyostelium fasciculatum</name>
    <dbReference type="NCBI Taxonomy" id="261658"/>
    <lineage>
        <taxon>Eukaryota</taxon>
        <taxon>Amoebozoa</taxon>
        <taxon>Evosea</taxon>
        <taxon>Eumycetozoa</taxon>
        <taxon>Dictyostelia</taxon>
        <taxon>Acytosteliales</taxon>
        <taxon>Cavenderiaceae</taxon>
        <taxon>Cavenderia</taxon>
    </lineage>
</organism>
<evidence type="ECO:0000259" key="2">
    <source>
        <dbReference type="Pfam" id="PF06110"/>
    </source>
</evidence>
<dbReference type="RefSeq" id="XP_004362609.1">
    <property type="nucleotide sequence ID" value="XM_004362552.1"/>
</dbReference>
<dbReference type="Pfam" id="PF06110">
    <property type="entry name" value="TXD17-like_Trx"/>
    <property type="match status" value="1"/>
</dbReference>
<dbReference type="InterPro" id="IPR010357">
    <property type="entry name" value="TXNDC17_dom"/>
</dbReference>
<gene>
    <name evidence="3" type="ORF">DFA_03002</name>
</gene>
<evidence type="ECO:0000313" key="3">
    <source>
        <dbReference type="EMBL" id="EGG24758.1"/>
    </source>
</evidence>
<keyword evidence="4" id="KW-1185">Reference proteome</keyword>
<dbReference type="Proteomes" id="UP000007797">
    <property type="component" value="Unassembled WGS sequence"/>
</dbReference>
<accession>F4PGC4</accession>
<dbReference type="EMBL" id="GL883006">
    <property type="protein sequence ID" value="EGG24758.1"/>
    <property type="molecule type" value="Genomic_DNA"/>
</dbReference>
<dbReference type="InterPro" id="IPR036249">
    <property type="entry name" value="Thioredoxin-like_sf"/>
</dbReference>
<proteinExistence type="inferred from homology"/>
<dbReference type="GO" id="GO:0047134">
    <property type="term" value="F:protein-disulfide reductase [NAD(P)H] activity"/>
    <property type="evidence" value="ECO:0007669"/>
    <property type="project" value="InterPro"/>
</dbReference>
<comment type="similarity">
    <text evidence="1">Belongs to the thioredoxin family.</text>
</comment>
<protein>
    <submittedName>
        <fullName evidence="3">Thioredoxin fold domain-containing protein</fullName>
    </submittedName>
</protein>
<name>F4PGC4_CACFS</name>
<dbReference type="GO" id="GO:0005829">
    <property type="term" value="C:cytosol"/>
    <property type="evidence" value="ECO:0007669"/>
    <property type="project" value="TreeGrafter"/>
</dbReference>
<reference evidence="4" key="1">
    <citation type="journal article" date="2011" name="Genome Res.">
        <title>Phylogeny-wide analysis of social amoeba genomes highlights ancient origins for complex intercellular communication.</title>
        <authorList>
            <person name="Heidel A.J."/>
            <person name="Lawal H.M."/>
            <person name="Felder M."/>
            <person name="Schilde C."/>
            <person name="Helps N.R."/>
            <person name="Tunggal B."/>
            <person name="Rivero F."/>
            <person name="John U."/>
            <person name="Schleicher M."/>
            <person name="Eichinger L."/>
            <person name="Platzer M."/>
            <person name="Noegel A.A."/>
            <person name="Schaap P."/>
            <person name="Gloeckner G."/>
        </authorList>
    </citation>
    <scope>NUCLEOTIDE SEQUENCE [LARGE SCALE GENOMIC DNA]</scope>
    <source>
        <strain evidence="4">SH3</strain>
    </source>
</reference>
<dbReference type="InterPro" id="IPR045108">
    <property type="entry name" value="TXNDC17-like"/>
</dbReference>
<evidence type="ECO:0000313" key="4">
    <source>
        <dbReference type="Proteomes" id="UP000007797"/>
    </source>
</evidence>
<dbReference type="GeneID" id="14877215"/>
<dbReference type="OrthoDB" id="78947at2759"/>
<dbReference type="OMA" id="PRDYWKN"/>
<dbReference type="PANTHER" id="PTHR12452:SF0">
    <property type="entry name" value="THIOREDOXIN DOMAIN-CONTAINING PROTEIN 17"/>
    <property type="match status" value="1"/>
</dbReference>
<dbReference type="AlphaFoldDB" id="F4PGC4"/>
<dbReference type="Gene3D" id="3.40.30.10">
    <property type="entry name" value="Glutaredoxin"/>
    <property type="match status" value="1"/>
</dbReference>
<sequence>MSKTIIVSETGVFHDTLNKVLAETAKKIFVTFVSTKNADGTFWCPDCQRSDPVLNKVFNENGSTVIECVIPREGYKGNPEHPYRTDSQIQLKCIPTLIAWSKDGPADRLIDADCANEELVTKFIKSHQ</sequence>
<feature type="domain" description="Thioredoxin" evidence="2">
    <location>
        <begin position="19"/>
        <end position="124"/>
    </location>
</feature>
<dbReference type="KEGG" id="dfa:DFA_03002"/>
<dbReference type="PANTHER" id="PTHR12452">
    <property type="entry name" value="42-9-9 PROTEIN-RELATED"/>
    <property type="match status" value="1"/>
</dbReference>
<evidence type="ECO:0000256" key="1">
    <source>
        <dbReference type="ARBA" id="ARBA00008987"/>
    </source>
</evidence>